<dbReference type="SUPFAM" id="SSF56601">
    <property type="entry name" value="beta-lactamase/transpeptidase-like"/>
    <property type="match status" value="1"/>
</dbReference>
<proteinExistence type="predicted"/>
<dbReference type="InterPro" id="IPR012338">
    <property type="entry name" value="Beta-lactam/transpept-like"/>
</dbReference>
<name>A0A5S9MIM8_BACIA</name>
<evidence type="ECO:0000313" key="2">
    <source>
        <dbReference type="Proteomes" id="UP000464658"/>
    </source>
</evidence>
<sequence>MIRELKQSLGLTEEQIETYGLHVQTTLNPELQKIAEKTLKNEMNSKSEIQIGFAAIHPQTGGMYLPS</sequence>
<accession>A0A5S9MIM8</accession>
<reference evidence="1 2" key="1">
    <citation type="submission" date="2019-12" db="EMBL/GenBank/DDBJ databases">
        <title>Full genome sequence of a Bacillus safensis strain isolated from commercially available natto in Indonesia.</title>
        <authorList>
            <person name="Yoshida M."/>
            <person name="Uomi M."/>
            <person name="Waturangi D."/>
            <person name="Ekaputri J.J."/>
            <person name="Setiamarga D.H.E."/>
        </authorList>
    </citation>
    <scope>NUCLEOTIDE SEQUENCE [LARGE SCALE GENOMIC DNA]</scope>
    <source>
        <strain evidence="1 2">IDN1</strain>
    </source>
</reference>
<gene>
    <name evidence="1" type="ORF">BsIDN1_65710</name>
</gene>
<evidence type="ECO:0000313" key="1">
    <source>
        <dbReference type="EMBL" id="BBP92953.1"/>
    </source>
</evidence>
<dbReference type="EMBL" id="AP021906">
    <property type="protein sequence ID" value="BBP92953.1"/>
    <property type="molecule type" value="Genomic_DNA"/>
</dbReference>
<protein>
    <submittedName>
        <fullName evidence="1">Uncharacterized protein</fullName>
    </submittedName>
</protein>
<organism evidence="1 2">
    <name type="scientific">Bacillus safensis</name>
    <dbReference type="NCBI Taxonomy" id="561879"/>
    <lineage>
        <taxon>Bacteria</taxon>
        <taxon>Bacillati</taxon>
        <taxon>Bacillota</taxon>
        <taxon>Bacilli</taxon>
        <taxon>Bacillales</taxon>
        <taxon>Bacillaceae</taxon>
        <taxon>Bacillus</taxon>
    </lineage>
</organism>
<dbReference type="Gene3D" id="3.40.710.10">
    <property type="entry name" value="DD-peptidase/beta-lactamase superfamily"/>
    <property type="match status" value="1"/>
</dbReference>
<dbReference type="AlphaFoldDB" id="A0A5S9MIM8"/>
<dbReference type="Proteomes" id="UP000464658">
    <property type="component" value="Chromosome"/>
</dbReference>